<gene>
    <name evidence="1" type="ORF">PSEHALCIP103_03360</name>
</gene>
<dbReference type="Proteomes" id="UP001152447">
    <property type="component" value="Unassembled WGS sequence"/>
</dbReference>
<dbReference type="AlphaFoldDB" id="A0A9W4W2V3"/>
<keyword evidence="2" id="KW-1185">Reference proteome</keyword>
<evidence type="ECO:0000313" key="1">
    <source>
        <dbReference type="EMBL" id="CAH9065355.1"/>
    </source>
</evidence>
<organism evidence="1 2">
    <name type="scientific">Pseudoalteromonas haloplanktis</name>
    <name type="common">Alteromonas haloplanktis</name>
    <dbReference type="NCBI Taxonomy" id="228"/>
    <lineage>
        <taxon>Bacteria</taxon>
        <taxon>Pseudomonadati</taxon>
        <taxon>Pseudomonadota</taxon>
        <taxon>Gammaproteobacteria</taxon>
        <taxon>Alteromonadales</taxon>
        <taxon>Pseudoalteromonadaceae</taxon>
        <taxon>Pseudoalteromonas</taxon>
    </lineage>
</organism>
<reference evidence="1" key="1">
    <citation type="submission" date="2022-07" db="EMBL/GenBank/DDBJ databases">
        <authorList>
            <person name="Criscuolo A."/>
        </authorList>
    </citation>
    <scope>NUCLEOTIDE SEQUENCE</scope>
    <source>
        <strain evidence="1">CIP103197</strain>
    </source>
</reference>
<dbReference type="EMBL" id="CAMAPB010000072">
    <property type="protein sequence ID" value="CAH9065355.1"/>
    <property type="molecule type" value="Genomic_DNA"/>
</dbReference>
<dbReference type="GeneID" id="99695953"/>
<evidence type="ECO:0000313" key="2">
    <source>
        <dbReference type="Proteomes" id="UP001152447"/>
    </source>
</evidence>
<protein>
    <submittedName>
        <fullName evidence="1">Uncharacterized protein</fullName>
    </submittedName>
</protein>
<dbReference type="RefSeq" id="WP_028834888.1">
    <property type="nucleotide sequence ID" value="NZ_CAMAPB010000072.1"/>
</dbReference>
<sequence length="61" mass="6922">MYISPYTAVDAVMAITDKSLDKTSHETDCRATVIDLLSHVKHTQKAQKKHETDQIFILGYN</sequence>
<accession>A0A9W4W2V3</accession>
<comment type="caution">
    <text evidence="1">The sequence shown here is derived from an EMBL/GenBank/DDBJ whole genome shotgun (WGS) entry which is preliminary data.</text>
</comment>
<proteinExistence type="predicted"/>
<name>A0A9W4W2V3_PSEHA</name>